<dbReference type="Gene3D" id="3.30.559.10">
    <property type="entry name" value="Chloramphenicol acetyltransferase-like domain"/>
    <property type="match status" value="3"/>
</dbReference>
<dbReference type="CDD" id="cd19543">
    <property type="entry name" value="DCL_NRPS"/>
    <property type="match status" value="1"/>
</dbReference>
<proteinExistence type="inferred from homology"/>
<dbReference type="PROSITE" id="PS50075">
    <property type="entry name" value="CARRIER"/>
    <property type="match status" value="2"/>
</dbReference>
<dbReference type="InterPro" id="IPR001242">
    <property type="entry name" value="Condensation_dom"/>
</dbReference>
<dbReference type="Gene3D" id="2.30.38.10">
    <property type="entry name" value="Luciferase, Domain 3"/>
    <property type="match status" value="2"/>
</dbReference>
<sequence>MNQINQQPDDDLLALLMADEQGTEHGIKASAVQGPMPVSFAQQRLWLLQQFAPDSAAYNLPRALSIKGRLDGALLESALRKVVDRHDILRTRFEDIGGTPRQIVDRDAQLNLARINLDDRHTLAGHIAAEAARPFDLGSAPLIRATLLKLDEQEHVLLLTLHHIVSDAWSNPILMQDLVTAFQRLSLGDAEPLKRPAIQYLDYARWQREEYLATAAHNEAAAYWQNYLGDALPTLALPTDFPASAVRDNTQGSVALTLPEAFSRQLHGFCQLHSLSPFVVLLGAWQLLLSRYSGQRDFTVGVPNATRNQSATQELVGFFVSSQIYRARLVPDQSVSDFLHDLRHASRAALEHADYPIELLLDRLNLQRSTQANPLFQTLLNWRIAEPVQTSLRLGDLQLTALPVALPQAKFDLSIDIDYSRQRIRADLEYRAELFLPQTIERLGQHWQNLLQAMLDHPEQRIGELSMLGAAELETLQNWNATQTAYPLDQPVQRLIEQQAQQTPDATALVFAEQSLSYLQLNQQANQLAHQLMTLGVGPEVLVGIAVERSVAMVVGLLAILKAGGAYVPLDPEYPRERLAYMIEDSGIQLLLTQQEVLKQLPTEPGLNILSLDELDLSGFPSGNPEIRVTPENLAYVIYTSGSTGKPKGAGNRHAALTNRLCWMQQAYQLDSRDTVLQKTPFSFDVSVWEFFWPLMTGARLAMAAPGDHRDPAKLVALIERHQVTTLHFVPSMLQAFLLDETAQRCTGLQRIICSGEALPVDTQQQVFAKLPNASLFNLYGPTEAAIDVTHWTCREEQRDSVPIGQPIANLTTHILDRQLQPLPVGVIGELYLGGVGLARGYHQRPALTAERFVTSPFGAGERLYRTGDLACYRADGVIEYRGRIDHQVKIRGLRIELGEIETRLLELSDIREAVVLAVDQQLVGYVVPVQPAEAGRHSRLQEAIKARLAEHLPDYMVPGLWVFLGQMPLSANGKLDRKALPAPDSAQRQNAYVAPHNELQQRLTELWQDVLKRETIGISDNFFDLGGDSIISIQLVSRARQAGIQFSPKELFQHQTIAHLANVARIDDGGQLIEQGPATGAALLLPIQQAFFARNLAEPQHWNQSVVLKPNVTLDADHLEQALRALLAHHDALRLTFSQTPHGWTSAYQSLHASSFELWQAHIGDSADLAQLGNDAQRSLNLQEGPLLRAVLVSLEDGSQRLLLAIHHLVVDGVSWRVLFEDLQSSYRQLQSGQSIVLPARTSAFQAWGERLQSYATASAALQKQLPFWQQQLAGAADELPGARPAARLDNALAVTVQTRLDQTLTRQLLQQAPAAYRTQVNDLLLTALSRVLSRWTGRDSTVIQLEGHGREALFDDIDLSRSVGWFTSLYPVKLAAAPNFEDSIKAVKEQLRAIPDKGIGFGLLRYLGDEATRAQLSSAPTPRITFNYLGQFDGSFDGAADSLFSPCDENAGAEQSPQAPLGNWLTLNGRVYAGELSMGWTFSREMFDETLIQRLADEYADELAQLIEHCAQHNGITPSDFPLAPISQQQLDDLPIAAADIQDIYPLAPMQQGMLFHTLHEQAAGNYLNQMRLDVSGLDPELFRQAWQAVIDQHDILRTSFLWSGELEQPLQVVRARLDMPFSVLDLRTSANQPQALNELAQQQLLQGFDLSQAPLLNLIAAQTADDSHHLILTHHHILLDGWSTSQLLGEVLQRYSARPVAAHQGRYRDYIDWLQQQDHAASETFWREQFKTLDEPLLLARHLTPPLAAPAGHADYNLALDAEQTAALNEFARQQKVTLNTLLQGAWALLLQRYSGQDAVCFGATVAGRPTQIAGIEQQIGLFINTLPVISDPRPELIVSQWLQVLQAQNLNLREHEHSALADVQRWAGHAGEALFDTLLVFENYPISQALEQGAPQGLRFVNVSSHEQTNYPLTLIINAAENLALRFNYSRQQFSPQIIAAMARQTLELLNALRENVERPVGELTLSDSASALEEWNPARSEFPIEQCLGQLIEAQAARAPNAIAVSCDGQTLTYAQLNQRANRFAHQLMERGVGPEVRVGLAVERNLEMIIGLLAILKAGGAYVPLDPAYPEDRLRYMIEDSGIGVLLTQGSQLNALPISAEIQVLLLDGDAAGYSDANPLVSIDPANLAYVIYTSGSTGQPKGALLTHANALRLFKAGEQHFSFSKQDVWTLFHSYAFDFSVWEIFGALLYGGKLVIVPHAVSRSPQAFHELLIEHGVTVLSQTPSAFKPLMAVACTAQQSLALRYVVFGGEALDVASLRPWFEQFGDRSPQLINMYGITETTVHVTYRAITRDDFLKDTCSPIGAPLADLSWYLLDGALNPVPKGCIGELFIGGAGLARGYLNRQDLTATRFVPNLFAEDGSRLYRTGDLARYRNDGSVDYLGRGDHQVKIRGFRIELGEIEAQLLAQPQVEQAVVLARDSSDGQQLVAYVVADEAIASREALKAALKKQLPDYMIPTHLLFVASLPLTANGKLDRNALPEPSASLAQGEYVAPHSQLEQQIAGIWQDVLKLERVGLTDNFFELGGHSLLVIKVVSRLQLELGLQLTPQQLFQAPTLGAFASSLAQDGDAVNTSKLSRLEALLDDMEEV</sequence>
<reference evidence="6 7" key="1">
    <citation type="submission" date="2014-07" db="EMBL/GenBank/DDBJ databases">
        <title>Draft Genome Sequences of Environmental Pseudomonas syringae strains.</title>
        <authorList>
            <person name="Baltrus D.A."/>
            <person name="Berge O."/>
            <person name="Morris C."/>
        </authorList>
    </citation>
    <scope>NUCLEOTIDE SEQUENCE [LARGE SCALE GENOMIC DNA]</scope>
    <source>
        <strain evidence="6 7">CEB003</strain>
    </source>
</reference>
<evidence type="ECO:0000256" key="1">
    <source>
        <dbReference type="ARBA" id="ARBA00001957"/>
    </source>
</evidence>
<dbReference type="CDD" id="cd19531">
    <property type="entry name" value="LCL_NRPS-like"/>
    <property type="match status" value="1"/>
</dbReference>
<dbReference type="NCBIfam" id="NF003417">
    <property type="entry name" value="PRK04813.1"/>
    <property type="match status" value="2"/>
</dbReference>
<dbReference type="PANTHER" id="PTHR45398:SF1">
    <property type="entry name" value="ENZYME, PUTATIVE (JCVI)-RELATED"/>
    <property type="match status" value="1"/>
</dbReference>
<dbReference type="Gene3D" id="3.40.50.980">
    <property type="match status" value="4"/>
</dbReference>
<dbReference type="Pfam" id="PF13193">
    <property type="entry name" value="AMP-binding_C"/>
    <property type="match status" value="2"/>
</dbReference>
<dbReference type="FunFam" id="1.10.1200.10:FF:000005">
    <property type="entry name" value="Nonribosomal peptide synthetase 1"/>
    <property type="match status" value="2"/>
</dbReference>
<dbReference type="Pfam" id="PF00550">
    <property type="entry name" value="PP-binding"/>
    <property type="match status" value="2"/>
</dbReference>
<organism evidence="6 7">
    <name type="scientific">Pseudomonas syringae</name>
    <dbReference type="NCBI Taxonomy" id="317"/>
    <lineage>
        <taxon>Bacteria</taxon>
        <taxon>Pseudomonadati</taxon>
        <taxon>Pseudomonadota</taxon>
        <taxon>Gammaproteobacteria</taxon>
        <taxon>Pseudomonadales</taxon>
        <taxon>Pseudomonadaceae</taxon>
        <taxon>Pseudomonas</taxon>
    </lineage>
</organism>
<comment type="cofactor">
    <cofactor evidence="1">
        <name>pantetheine 4'-phosphate</name>
        <dbReference type="ChEBI" id="CHEBI:47942"/>
    </cofactor>
</comment>
<dbReference type="PANTHER" id="PTHR45398">
    <property type="match status" value="1"/>
</dbReference>
<dbReference type="RefSeq" id="WP_047572236.1">
    <property type="nucleotide sequence ID" value="NZ_JPQT01000041.1"/>
</dbReference>
<evidence type="ECO:0000256" key="3">
    <source>
        <dbReference type="ARBA" id="ARBA00022450"/>
    </source>
</evidence>
<dbReference type="CDD" id="cd19534">
    <property type="entry name" value="E_NRPS"/>
    <property type="match status" value="1"/>
</dbReference>
<dbReference type="FunFam" id="3.40.50.12780:FF:000012">
    <property type="entry name" value="Non-ribosomal peptide synthetase"/>
    <property type="match status" value="2"/>
</dbReference>
<dbReference type="FunFam" id="3.40.50.980:FF:000002">
    <property type="entry name" value="Enterobactin synthetase component F"/>
    <property type="match status" value="2"/>
</dbReference>
<dbReference type="InterPro" id="IPR023213">
    <property type="entry name" value="CAT-like_dom_sf"/>
</dbReference>
<dbReference type="SUPFAM" id="SSF52777">
    <property type="entry name" value="CoA-dependent acyltransferases"/>
    <property type="match status" value="6"/>
</dbReference>
<evidence type="ECO:0000259" key="5">
    <source>
        <dbReference type="PROSITE" id="PS50075"/>
    </source>
</evidence>
<dbReference type="InterPro" id="IPR000873">
    <property type="entry name" value="AMP-dep_synth/lig_dom"/>
</dbReference>
<feature type="domain" description="Carrier" evidence="5">
    <location>
        <begin position="995"/>
        <end position="1069"/>
    </location>
</feature>
<evidence type="ECO:0000256" key="4">
    <source>
        <dbReference type="ARBA" id="ARBA00022553"/>
    </source>
</evidence>
<dbReference type="GO" id="GO:0043041">
    <property type="term" value="P:amino acid activation for nonribosomal peptide biosynthetic process"/>
    <property type="evidence" value="ECO:0007669"/>
    <property type="project" value="UniProtKB-ARBA"/>
</dbReference>
<dbReference type="PATRIC" id="fig|317.174.peg.704"/>
<keyword evidence="3" id="KW-0596">Phosphopantetheine</keyword>
<dbReference type="GO" id="GO:0044550">
    <property type="term" value="P:secondary metabolite biosynthetic process"/>
    <property type="evidence" value="ECO:0007669"/>
    <property type="project" value="UniProtKB-ARBA"/>
</dbReference>
<dbReference type="InterPro" id="IPR025110">
    <property type="entry name" value="AMP-bd_C"/>
</dbReference>
<comment type="caution">
    <text evidence="6">The sequence shown here is derived from an EMBL/GenBank/DDBJ whole genome shotgun (WGS) entry which is preliminary data.</text>
</comment>
<dbReference type="EMBL" id="JPQT01000041">
    <property type="protein sequence ID" value="KFE55095.1"/>
    <property type="molecule type" value="Genomic_DNA"/>
</dbReference>
<dbReference type="NCBIfam" id="TIGR01720">
    <property type="entry name" value="NRPS-para261"/>
    <property type="match status" value="1"/>
</dbReference>
<dbReference type="GO" id="GO:0003824">
    <property type="term" value="F:catalytic activity"/>
    <property type="evidence" value="ECO:0007669"/>
    <property type="project" value="InterPro"/>
</dbReference>
<dbReference type="Pfam" id="PF00668">
    <property type="entry name" value="Condensation"/>
    <property type="match status" value="3"/>
</dbReference>
<dbReference type="Gene3D" id="3.30.559.30">
    <property type="entry name" value="Nonribosomal peptide synthetase, condensation domain"/>
    <property type="match status" value="3"/>
</dbReference>
<dbReference type="Pfam" id="PF00501">
    <property type="entry name" value="AMP-binding"/>
    <property type="match status" value="2"/>
</dbReference>
<dbReference type="InterPro" id="IPR020845">
    <property type="entry name" value="AMP-binding_CS"/>
</dbReference>
<dbReference type="NCBIfam" id="TIGR01733">
    <property type="entry name" value="AA-adenyl-dom"/>
    <property type="match status" value="2"/>
</dbReference>
<evidence type="ECO:0000313" key="7">
    <source>
        <dbReference type="Proteomes" id="UP000028643"/>
    </source>
</evidence>
<evidence type="ECO:0000313" key="6">
    <source>
        <dbReference type="EMBL" id="KFE55095.1"/>
    </source>
</evidence>
<accession>A0A085VI32</accession>
<comment type="similarity">
    <text evidence="2">Belongs to the ATP-dependent AMP-binding enzyme family.</text>
</comment>
<dbReference type="SMART" id="SM00823">
    <property type="entry name" value="PKS_PP"/>
    <property type="match status" value="2"/>
</dbReference>
<dbReference type="InterPro" id="IPR009081">
    <property type="entry name" value="PP-bd_ACP"/>
</dbReference>
<dbReference type="CDD" id="cd17646">
    <property type="entry name" value="A_NRPS_AB3403-like"/>
    <property type="match status" value="1"/>
</dbReference>
<name>A0A085VI32_PSESX</name>
<dbReference type="InterPro" id="IPR010060">
    <property type="entry name" value="NRPS_synth"/>
</dbReference>
<dbReference type="InterPro" id="IPR020806">
    <property type="entry name" value="PKS_PP-bd"/>
</dbReference>
<dbReference type="Proteomes" id="UP000028643">
    <property type="component" value="Unassembled WGS sequence"/>
</dbReference>
<evidence type="ECO:0000256" key="2">
    <source>
        <dbReference type="ARBA" id="ARBA00006432"/>
    </source>
</evidence>
<dbReference type="FunFam" id="2.30.38.10:FF:000001">
    <property type="entry name" value="Non-ribosomal peptide synthetase PvdI"/>
    <property type="match status" value="2"/>
</dbReference>
<dbReference type="CDD" id="cd17643">
    <property type="entry name" value="A_NRPS_Cytc1-like"/>
    <property type="match status" value="1"/>
</dbReference>
<dbReference type="SUPFAM" id="SSF47336">
    <property type="entry name" value="ACP-like"/>
    <property type="match status" value="2"/>
</dbReference>
<dbReference type="PROSITE" id="PS00012">
    <property type="entry name" value="PHOSPHOPANTETHEINE"/>
    <property type="match status" value="2"/>
</dbReference>
<dbReference type="FunFam" id="3.40.50.980:FF:000001">
    <property type="entry name" value="Non-ribosomal peptide synthetase"/>
    <property type="match status" value="2"/>
</dbReference>
<dbReference type="Gene3D" id="1.10.1200.10">
    <property type="entry name" value="ACP-like"/>
    <property type="match status" value="2"/>
</dbReference>
<protein>
    <submittedName>
        <fullName evidence="6">Pyoverdine sidechain peptide synthetase</fullName>
    </submittedName>
</protein>
<dbReference type="SUPFAM" id="SSF56801">
    <property type="entry name" value="Acetyl-CoA synthetase-like"/>
    <property type="match status" value="2"/>
</dbReference>
<gene>
    <name evidence="6" type="ORF">IV02_03495</name>
</gene>
<dbReference type="InterPro" id="IPR036736">
    <property type="entry name" value="ACP-like_sf"/>
</dbReference>
<keyword evidence="4" id="KW-0597">Phosphoprotein</keyword>
<dbReference type="InterPro" id="IPR045851">
    <property type="entry name" value="AMP-bd_C_sf"/>
</dbReference>
<dbReference type="PROSITE" id="PS00455">
    <property type="entry name" value="AMP_BINDING"/>
    <property type="match status" value="2"/>
</dbReference>
<dbReference type="FunFam" id="3.30.300.30:FF:000010">
    <property type="entry name" value="Enterobactin synthetase component F"/>
    <property type="match status" value="2"/>
</dbReference>
<dbReference type="Gene3D" id="3.30.300.30">
    <property type="match status" value="2"/>
</dbReference>
<dbReference type="GO" id="GO:0031177">
    <property type="term" value="F:phosphopantetheine binding"/>
    <property type="evidence" value="ECO:0007669"/>
    <property type="project" value="InterPro"/>
</dbReference>
<feature type="domain" description="Carrier" evidence="5">
    <location>
        <begin position="2500"/>
        <end position="2575"/>
    </location>
</feature>
<dbReference type="InterPro" id="IPR010071">
    <property type="entry name" value="AA_adenyl_dom"/>
</dbReference>
<dbReference type="InterPro" id="IPR006162">
    <property type="entry name" value="Ppantetheine_attach_site"/>
</dbReference>